<feature type="domain" description="Chalcone/stilbene synthase N-terminal" evidence="5">
    <location>
        <begin position="10"/>
        <end position="197"/>
    </location>
</feature>
<comment type="caution">
    <text evidence="7">The sequence shown here is derived from an EMBL/GenBank/DDBJ whole genome shotgun (WGS) entry which is preliminary data.</text>
</comment>
<dbReference type="Proteomes" id="UP000222106">
    <property type="component" value="Unassembled WGS sequence"/>
</dbReference>
<dbReference type="EMBL" id="PDJI01000004">
    <property type="protein sequence ID" value="PFG40051.1"/>
    <property type="molecule type" value="Genomic_DNA"/>
</dbReference>
<dbReference type="GO" id="GO:0030639">
    <property type="term" value="P:polyketide biosynthetic process"/>
    <property type="evidence" value="ECO:0007669"/>
    <property type="project" value="TreeGrafter"/>
</dbReference>
<dbReference type="Pfam" id="PF00195">
    <property type="entry name" value="Chal_sti_synt_N"/>
    <property type="match status" value="1"/>
</dbReference>
<evidence type="ECO:0000313" key="7">
    <source>
        <dbReference type="EMBL" id="PFG40051.1"/>
    </source>
</evidence>
<keyword evidence="3" id="KW-0012">Acyltransferase</keyword>
<evidence type="ECO:0000256" key="3">
    <source>
        <dbReference type="ARBA" id="ARBA00023315"/>
    </source>
</evidence>
<dbReference type="InterPro" id="IPR011141">
    <property type="entry name" value="Polyketide_synthase_type-III"/>
</dbReference>
<evidence type="ECO:0000256" key="1">
    <source>
        <dbReference type="ARBA" id="ARBA00005531"/>
    </source>
</evidence>
<proteinExistence type="inferred from homology"/>
<dbReference type="CDD" id="cd00831">
    <property type="entry name" value="CHS_like"/>
    <property type="match status" value="1"/>
</dbReference>
<evidence type="ECO:0000256" key="2">
    <source>
        <dbReference type="ARBA" id="ARBA00022679"/>
    </source>
</evidence>
<dbReference type="PIRSF" id="PIRSF000451">
    <property type="entry name" value="PKS_III"/>
    <property type="match status" value="1"/>
</dbReference>
<protein>
    <submittedName>
        <fullName evidence="7">Isopalmitoylresorcinol synthase</fullName>
    </submittedName>
</protein>
<keyword evidence="8" id="KW-1185">Reference proteome</keyword>
<feature type="domain" description="Chalcone/stilbene synthase C-terminal" evidence="6">
    <location>
        <begin position="220"/>
        <end position="353"/>
    </location>
</feature>
<accession>A0A2A9END9</accession>
<feature type="active site" description="Acyl-thioester intermediate" evidence="4">
    <location>
        <position position="139"/>
    </location>
</feature>
<dbReference type="SUPFAM" id="SSF53901">
    <property type="entry name" value="Thiolase-like"/>
    <property type="match status" value="1"/>
</dbReference>
<dbReference type="Gene3D" id="3.40.47.10">
    <property type="match status" value="2"/>
</dbReference>
<comment type="similarity">
    <text evidence="1">Belongs to the thiolase-like superfamily. Chalcone/stilbene synthases family.</text>
</comment>
<gene>
    <name evidence="7" type="ORF">ATJ97_2571</name>
</gene>
<evidence type="ECO:0000259" key="5">
    <source>
        <dbReference type="Pfam" id="PF00195"/>
    </source>
</evidence>
<name>A0A2A9END9_9MICO</name>
<dbReference type="AlphaFoldDB" id="A0A2A9END9"/>
<dbReference type="RefSeq" id="WP_098484041.1">
    <property type="nucleotide sequence ID" value="NZ_PDJI01000004.1"/>
</dbReference>
<dbReference type="GO" id="GO:0016747">
    <property type="term" value="F:acyltransferase activity, transferring groups other than amino-acyl groups"/>
    <property type="evidence" value="ECO:0007669"/>
    <property type="project" value="InterPro"/>
</dbReference>
<dbReference type="OrthoDB" id="9786288at2"/>
<evidence type="ECO:0000313" key="8">
    <source>
        <dbReference type="Proteomes" id="UP000222106"/>
    </source>
</evidence>
<evidence type="ECO:0000259" key="6">
    <source>
        <dbReference type="Pfam" id="PF02797"/>
    </source>
</evidence>
<dbReference type="PANTHER" id="PTHR11877:SF99">
    <property type="entry name" value="1,3,6,8-TETRAHYDROXYNAPHTHALENE SYNTHASE"/>
    <property type="match status" value="1"/>
</dbReference>
<reference evidence="7 8" key="1">
    <citation type="submission" date="2017-10" db="EMBL/GenBank/DDBJ databases">
        <title>Sequencing the genomes of 1000 actinobacteria strains.</title>
        <authorList>
            <person name="Klenk H.-P."/>
        </authorList>
    </citation>
    <scope>NUCLEOTIDE SEQUENCE [LARGE SCALE GENOMIC DNA]</scope>
    <source>
        <strain evidence="7 8">DSM 21838</strain>
    </source>
</reference>
<keyword evidence="2" id="KW-0808">Transferase</keyword>
<dbReference type="InterPro" id="IPR016039">
    <property type="entry name" value="Thiolase-like"/>
</dbReference>
<sequence length="354" mass="37167">MTHLVGVEAVLPEHRYDQREITDVLARVMRADRRTEVLLRKVHGSAGVDSRHLALPLSRYGTLDDFGAANDEFLSAAVELGTVAVAGALERAGLVPQEVDVFVSTTVTGLAVPSVESRIAARLGMREDVVRVPLMGLGCMAGAAGTARVHDLLAGRPDGVAVLVSAELCSLTVQRDDVSTANLVASGLFGDGVAAVVAVGPEHPAAGTAGTPAVIASRSRTYPGTEGTMGWDVRSTGLRIVLGVEVPELVRSHVGRDVAAFLAEHDLRIEDVGWWVCHPGGPKVIDSMVEALGVDADDLALTTESLRTVGNLSSASVLHILRDTLDRRPPEPGSYGVMMAMGPGFSLELVLLRA</sequence>
<dbReference type="Pfam" id="PF02797">
    <property type="entry name" value="Chal_sti_synt_C"/>
    <property type="match status" value="1"/>
</dbReference>
<organism evidence="7 8">
    <name type="scientific">Georgenia soli</name>
    <dbReference type="NCBI Taxonomy" id="638953"/>
    <lineage>
        <taxon>Bacteria</taxon>
        <taxon>Bacillati</taxon>
        <taxon>Actinomycetota</taxon>
        <taxon>Actinomycetes</taxon>
        <taxon>Micrococcales</taxon>
        <taxon>Bogoriellaceae</taxon>
        <taxon>Georgenia</taxon>
    </lineage>
</organism>
<evidence type="ECO:0000256" key="4">
    <source>
        <dbReference type="PIRSR" id="PIRSR000451-1"/>
    </source>
</evidence>
<dbReference type="InterPro" id="IPR012328">
    <property type="entry name" value="Chalcone/stilbene_synt_C"/>
</dbReference>
<dbReference type="InterPro" id="IPR001099">
    <property type="entry name" value="Chalcone/stilbene_synt_N"/>
</dbReference>
<dbReference type="PANTHER" id="PTHR11877">
    <property type="entry name" value="HYDROXYMETHYLGLUTARYL-COA SYNTHASE"/>
    <property type="match status" value="1"/>
</dbReference>